<keyword evidence="1" id="KW-0472">Membrane</keyword>
<organism evidence="2 3">
    <name type="scientific">Candidatus Mediterraneibacter stercorigallinarum</name>
    <dbReference type="NCBI Taxonomy" id="2838686"/>
    <lineage>
        <taxon>Bacteria</taxon>
        <taxon>Bacillati</taxon>
        <taxon>Bacillota</taxon>
        <taxon>Clostridia</taxon>
        <taxon>Lachnospirales</taxon>
        <taxon>Lachnospiraceae</taxon>
        <taxon>Mediterraneibacter</taxon>
    </lineage>
</organism>
<protein>
    <submittedName>
        <fullName evidence="2">DUF624 domain-containing protein</fullName>
    </submittedName>
</protein>
<reference evidence="2" key="2">
    <citation type="submission" date="2021-04" db="EMBL/GenBank/DDBJ databases">
        <authorList>
            <person name="Gilroy R."/>
        </authorList>
    </citation>
    <scope>NUCLEOTIDE SEQUENCE</scope>
    <source>
        <strain evidence="2">ChiGjej1B1-13045</strain>
    </source>
</reference>
<dbReference type="Pfam" id="PF04854">
    <property type="entry name" value="DUF624"/>
    <property type="match status" value="1"/>
</dbReference>
<proteinExistence type="predicted"/>
<sequence>MKNLFNVENPVWVFMGKLVDLLVLSGLWVILSLPVVTIGASTAALYYVTLKLASNEEGYTVRSFFHAFKENLIPGIPLGIGSLAVGVFLGCDLYMYSKIDGKIGIVLLWAVIILTAAYLMTVVYLFPLMARCKTDWKHLLAMAFVMSIKNFGWTLLMIVSAVCLFAIGLFVMAPFLVIAIGGTAYIHSKILNLLWKEYNLGL</sequence>
<keyword evidence="1" id="KW-1133">Transmembrane helix</keyword>
<dbReference type="EMBL" id="DXCD01000252">
    <property type="protein sequence ID" value="HIZ14216.1"/>
    <property type="molecule type" value="Genomic_DNA"/>
</dbReference>
<feature type="transmembrane region" description="Helical" evidence="1">
    <location>
        <begin position="139"/>
        <end position="159"/>
    </location>
</feature>
<evidence type="ECO:0000256" key="1">
    <source>
        <dbReference type="SAM" id="Phobius"/>
    </source>
</evidence>
<dbReference type="InterPro" id="IPR006938">
    <property type="entry name" value="DUF624"/>
</dbReference>
<feature type="transmembrane region" description="Helical" evidence="1">
    <location>
        <begin position="27"/>
        <end position="50"/>
    </location>
</feature>
<dbReference type="Proteomes" id="UP000824017">
    <property type="component" value="Unassembled WGS sequence"/>
</dbReference>
<evidence type="ECO:0000313" key="3">
    <source>
        <dbReference type="Proteomes" id="UP000824017"/>
    </source>
</evidence>
<feature type="transmembrane region" description="Helical" evidence="1">
    <location>
        <begin position="165"/>
        <end position="186"/>
    </location>
</feature>
<gene>
    <name evidence="2" type="ORF">H9817_09870</name>
</gene>
<reference evidence="2" key="1">
    <citation type="journal article" date="2021" name="PeerJ">
        <title>Extensive microbial diversity within the chicken gut microbiome revealed by metagenomics and culture.</title>
        <authorList>
            <person name="Gilroy R."/>
            <person name="Ravi A."/>
            <person name="Getino M."/>
            <person name="Pursley I."/>
            <person name="Horton D.L."/>
            <person name="Alikhan N.F."/>
            <person name="Baker D."/>
            <person name="Gharbi K."/>
            <person name="Hall N."/>
            <person name="Watson M."/>
            <person name="Adriaenssens E.M."/>
            <person name="Foster-Nyarko E."/>
            <person name="Jarju S."/>
            <person name="Secka A."/>
            <person name="Antonio M."/>
            <person name="Oren A."/>
            <person name="Chaudhuri R.R."/>
            <person name="La Ragione R."/>
            <person name="Hildebrand F."/>
            <person name="Pallen M.J."/>
        </authorList>
    </citation>
    <scope>NUCLEOTIDE SEQUENCE</scope>
    <source>
        <strain evidence="2">ChiGjej1B1-13045</strain>
    </source>
</reference>
<accession>A0A9D2DBZ2</accession>
<evidence type="ECO:0000313" key="2">
    <source>
        <dbReference type="EMBL" id="HIZ14216.1"/>
    </source>
</evidence>
<name>A0A9D2DBZ2_9FIRM</name>
<feature type="transmembrane region" description="Helical" evidence="1">
    <location>
        <begin position="103"/>
        <end position="127"/>
    </location>
</feature>
<feature type="transmembrane region" description="Helical" evidence="1">
    <location>
        <begin position="71"/>
        <end position="97"/>
    </location>
</feature>
<dbReference type="AlphaFoldDB" id="A0A9D2DBZ2"/>
<keyword evidence="1" id="KW-0812">Transmembrane</keyword>
<comment type="caution">
    <text evidence="2">The sequence shown here is derived from an EMBL/GenBank/DDBJ whole genome shotgun (WGS) entry which is preliminary data.</text>
</comment>